<dbReference type="Pfam" id="PF00440">
    <property type="entry name" value="TetR_N"/>
    <property type="match status" value="1"/>
</dbReference>
<sequence>MARPREFDEAAALDAAIECFWTRGYEATSVRDLAERMGITGASLYNAFGDKHALFRRALDRYSERGTTARIARLEGQVPPRQAIETVLRDIIEESLRDTARKGCLVINSALEVAPHEPDCRQAVADRLGRIEAFFCRAVAAGQADGTITPVLPPEDVARNLLAVLLGIRVMARVQPERELFEGMLRSALTLLGPVTPAAG</sequence>
<dbReference type="EMBL" id="JABEQM010000007">
    <property type="protein sequence ID" value="MBB2201983.1"/>
    <property type="molecule type" value="Genomic_DNA"/>
</dbReference>
<evidence type="ECO:0000256" key="3">
    <source>
        <dbReference type="ARBA" id="ARBA00023163"/>
    </source>
</evidence>
<evidence type="ECO:0000256" key="2">
    <source>
        <dbReference type="ARBA" id="ARBA00023125"/>
    </source>
</evidence>
<dbReference type="PROSITE" id="PS50977">
    <property type="entry name" value="HTH_TETR_2"/>
    <property type="match status" value="1"/>
</dbReference>
<keyword evidence="3" id="KW-0804">Transcription</keyword>
<dbReference type="PANTHER" id="PTHR47506">
    <property type="entry name" value="TRANSCRIPTIONAL REGULATORY PROTEIN"/>
    <property type="match status" value="1"/>
</dbReference>
<evidence type="ECO:0000256" key="1">
    <source>
        <dbReference type="ARBA" id="ARBA00023015"/>
    </source>
</evidence>
<keyword evidence="7" id="KW-1185">Reference proteome</keyword>
<evidence type="ECO:0000313" key="7">
    <source>
        <dbReference type="Proteomes" id="UP000578030"/>
    </source>
</evidence>
<dbReference type="Proteomes" id="UP000578030">
    <property type="component" value="Unassembled WGS sequence"/>
</dbReference>
<dbReference type="PANTHER" id="PTHR47506:SF1">
    <property type="entry name" value="HTH-TYPE TRANSCRIPTIONAL REGULATOR YJDC"/>
    <property type="match status" value="1"/>
</dbReference>
<reference evidence="6 7" key="1">
    <citation type="submission" date="2020-04" db="EMBL/GenBank/DDBJ databases">
        <title>Description of novel Gluconacetobacter.</title>
        <authorList>
            <person name="Sombolestani A."/>
        </authorList>
    </citation>
    <scope>NUCLEOTIDE SEQUENCE [LARGE SCALE GENOMIC DNA]</scope>
    <source>
        <strain evidence="6 7">LMG 27802</strain>
    </source>
</reference>
<dbReference type="SUPFAM" id="SSF46689">
    <property type="entry name" value="Homeodomain-like"/>
    <property type="match status" value="1"/>
</dbReference>
<keyword evidence="1" id="KW-0805">Transcription regulation</keyword>
<protein>
    <submittedName>
        <fullName evidence="6">TetR/AcrR family transcriptional regulator</fullName>
    </submittedName>
</protein>
<comment type="caution">
    <text evidence="6">The sequence shown here is derived from an EMBL/GenBank/DDBJ whole genome shotgun (WGS) entry which is preliminary data.</text>
</comment>
<dbReference type="AlphaFoldDB" id="A0A7W4PLL3"/>
<dbReference type="InterPro" id="IPR011075">
    <property type="entry name" value="TetR_C"/>
</dbReference>
<keyword evidence="2 4" id="KW-0238">DNA-binding</keyword>
<dbReference type="Gene3D" id="1.10.10.60">
    <property type="entry name" value="Homeodomain-like"/>
    <property type="match status" value="1"/>
</dbReference>
<dbReference type="InterPro" id="IPR023772">
    <property type="entry name" value="DNA-bd_HTH_TetR-type_CS"/>
</dbReference>
<evidence type="ECO:0000256" key="4">
    <source>
        <dbReference type="PROSITE-ProRule" id="PRU00335"/>
    </source>
</evidence>
<evidence type="ECO:0000313" key="6">
    <source>
        <dbReference type="EMBL" id="MBB2201983.1"/>
    </source>
</evidence>
<accession>A0A7W4PLL3</accession>
<dbReference type="GO" id="GO:0003677">
    <property type="term" value="F:DNA binding"/>
    <property type="evidence" value="ECO:0007669"/>
    <property type="project" value="UniProtKB-UniRule"/>
</dbReference>
<dbReference type="PROSITE" id="PS01081">
    <property type="entry name" value="HTH_TETR_1"/>
    <property type="match status" value="1"/>
</dbReference>
<dbReference type="Pfam" id="PF16925">
    <property type="entry name" value="TetR_C_13"/>
    <property type="match status" value="1"/>
</dbReference>
<gene>
    <name evidence="6" type="ORF">HLH28_10410</name>
</gene>
<dbReference type="InterPro" id="IPR036271">
    <property type="entry name" value="Tet_transcr_reg_TetR-rel_C_sf"/>
</dbReference>
<dbReference type="SUPFAM" id="SSF48498">
    <property type="entry name" value="Tetracyclin repressor-like, C-terminal domain"/>
    <property type="match status" value="1"/>
</dbReference>
<dbReference type="InterPro" id="IPR001647">
    <property type="entry name" value="HTH_TetR"/>
</dbReference>
<dbReference type="InterPro" id="IPR009057">
    <property type="entry name" value="Homeodomain-like_sf"/>
</dbReference>
<organism evidence="6 7">
    <name type="scientific">Gluconacetobacter tumulisoli</name>
    <dbReference type="NCBI Taxonomy" id="1286189"/>
    <lineage>
        <taxon>Bacteria</taxon>
        <taxon>Pseudomonadati</taxon>
        <taxon>Pseudomonadota</taxon>
        <taxon>Alphaproteobacteria</taxon>
        <taxon>Acetobacterales</taxon>
        <taxon>Acetobacteraceae</taxon>
        <taxon>Gluconacetobacter</taxon>
    </lineage>
</organism>
<feature type="domain" description="HTH tetR-type" evidence="5">
    <location>
        <begin position="6"/>
        <end position="66"/>
    </location>
</feature>
<proteinExistence type="predicted"/>
<evidence type="ECO:0000259" key="5">
    <source>
        <dbReference type="PROSITE" id="PS50977"/>
    </source>
</evidence>
<dbReference type="Gene3D" id="1.10.357.10">
    <property type="entry name" value="Tetracycline Repressor, domain 2"/>
    <property type="match status" value="1"/>
</dbReference>
<feature type="DNA-binding region" description="H-T-H motif" evidence="4">
    <location>
        <begin position="29"/>
        <end position="48"/>
    </location>
</feature>
<dbReference type="PRINTS" id="PR00455">
    <property type="entry name" value="HTHTETR"/>
</dbReference>
<name>A0A7W4PLL3_9PROT</name>